<protein>
    <submittedName>
        <fullName evidence="1">Uncharacterized protein</fullName>
    </submittedName>
</protein>
<proteinExistence type="predicted"/>
<dbReference type="EMBL" id="JBHSMR010000013">
    <property type="protein sequence ID" value="MFC5478405.1"/>
    <property type="molecule type" value="Genomic_DNA"/>
</dbReference>
<sequence>MSALLVVPMRAKQARWRIPSFMPMMKQSSFSDLELASKKKLTLPIVFQPG</sequence>
<reference evidence="2" key="1">
    <citation type="journal article" date="2019" name="Int. J. Syst. Evol. Microbiol.">
        <title>The Global Catalogue of Microorganisms (GCM) 10K type strain sequencing project: providing services to taxonomists for standard genome sequencing and annotation.</title>
        <authorList>
            <consortium name="The Broad Institute Genomics Platform"/>
            <consortium name="The Broad Institute Genome Sequencing Center for Infectious Disease"/>
            <person name="Wu L."/>
            <person name="Ma J."/>
        </authorList>
    </citation>
    <scope>NUCLEOTIDE SEQUENCE [LARGE SCALE GENOMIC DNA]</scope>
    <source>
        <strain evidence="2">CCUG 43111</strain>
    </source>
</reference>
<comment type="caution">
    <text evidence="1">The sequence shown here is derived from an EMBL/GenBank/DDBJ whole genome shotgun (WGS) entry which is preliminary data.</text>
</comment>
<gene>
    <name evidence="1" type="ORF">ACFPQ5_09415</name>
</gene>
<evidence type="ECO:0000313" key="1">
    <source>
        <dbReference type="EMBL" id="MFC5478405.1"/>
    </source>
</evidence>
<evidence type="ECO:0000313" key="2">
    <source>
        <dbReference type="Proteomes" id="UP001596101"/>
    </source>
</evidence>
<accession>A0ABW0MLE9</accession>
<dbReference type="Proteomes" id="UP001596101">
    <property type="component" value="Unassembled WGS sequence"/>
</dbReference>
<keyword evidence="2" id="KW-1185">Reference proteome</keyword>
<organism evidence="1 2">
    <name type="scientific">Massilia suwonensis</name>
    <dbReference type="NCBI Taxonomy" id="648895"/>
    <lineage>
        <taxon>Bacteria</taxon>
        <taxon>Pseudomonadati</taxon>
        <taxon>Pseudomonadota</taxon>
        <taxon>Betaproteobacteria</taxon>
        <taxon>Burkholderiales</taxon>
        <taxon>Oxalobacteraceae</taxon>
        <taxon>Telluria group</taxon>
        <taxon>Massilia</taxon>
    </lineage>
</organism>
<name>A0ABW0MLE9_9BURK</name>